<feature type="binding site" evidence="10">
    <location>
        <position position="165"/>
    </location>
    <ligand>
        <name>Na(+)</name>
        <dbReference type="ChEBI" id="CHEBI:29101"/>
        <note>structural</note>
    </ligand>
</feature>
<dbReference type="InterPro" id="IPR003691">
    <property type="entry name" value="FluC"/>
</dbReference>
<dbReference type="EMBL" id="NMYC01000005">
    <property type="protein sequence ID" value="PLS26672.1"/>
    <property type="molecule type" value="Genomic_DNA"/>
</dbReference>
<dbReference type="GO" id="GO:0140114">
    <property type="term" value="P:cellular detoxification of fluoride"/>
    <property type="evidence" value="ECO:0007669"/>
    <property type="project" value="UniProtKB-UniRule"/>
</dbReference>
<feature type="transmembrane region" description="Helical" evidence="10">
    <location>
        <begin position="186"/>
        <end position="212"/>
    </location>
</feature>
<evidence type="ECO:0000256" key="2">
    <source>
        <dbReference type="ARBA" id="ARBA00022475"/>
    </source>
</evidence>
<feature type="transmembrane region" description="Helical" evidence="10">
    <location>
        <begin position="79"/>
        <end position="102"/>
    </location>
</feature>
<evidence type="ECO:0000256" key="1">
    <source>
        <dbReference type="ARBA" id="ARBA00004651"/>
    </source>
</evidence>
<feature type="compositionally biased region" description="Low complexity" evidence="11">
    <location>
        <begin position="12"/>
        <end position="35"/>
    </location>
</feature>
<evidence type="ECO:0000256" key="4">
    <source>
        <dbReference type="ARBA" id="ARBA00022989"/>
    </source>
</evidence>
<evidence type="ECO:0000256" key="7">
    <source>
        <dbReference type="ARBA" id="ARBA00035120"/>
    </source>
</evidence>
<comment type="function">
    <text evidence="9 10">Fluoride-specific ion channel. Important for reducing fluoride concentration in the cell, thus reducing its toxicity.</text>
</comment>
<feature type="region of interest" description="Disordered" evidence="11">
    <location>
        <begin position="1"/>
        <end position="64"/>
    </location>
</feature>
<feature type="transmembrane region" description="Helical" evidence="10">
    <location>
        <begin position="154"/>
        <end position="174"/>
    </location>
</feature>
<evidence type="ECO:0000256" key="10">
    <source>
        <dbReference type="HAMAP-Rule" id="MF_00454"/>
    </source>
</evidence>
<keyword evidence="5 10" id="KW-0472">Membrane</keyword>
<name>A0A2N5IXJ0_9BIFI</name>
<proteinExistence type="inferred from homology"/>
<keyword evidence="10" id="KW-0479">Metal-binding</keyword>
<dbReference type="RefSeq" id="WP_051198487.1">
    <property type="nucleotide sequence ID" value="NZ_NMYC01000005.1"/>
</dbReference>
<keyword evidence="3 10" id="KW-0812">Transmembrane</keyword>
<keyword evidence="10" id="KW-0406">Ion transport</keyword>
<sequence>MNTQQSTRHNQYDQNQYNQTGQQPTQQPATETAGTEADDTGDLRKELMQPHPTGAAAARKPPSVPLAPMKRMQARFNPLADGMIYLVVFLGGCVGTALRYGLWLVLPYPGSDSPLWMAFHPATFIANMIACFVFALLTSYMSQAIWIRKRVRQLASRGIGMGMCGGFSTLSAMMVEDITALHNSGYLSFIVYTVITFLVGIVVAWFGSWLGLKLTSVRAASLAVADALRHREQPKPAIGVRVPVEDAPLDAMPVGDPNPKTDEIPIVHADPLTGEVK</sequence>
<evidence type="ECO:0000256" key="9">
    <source>
        <dbReference type="ARBA" id="ARBA00049940"/>
    </source>
</evidence>
<dbReference type="AlphaFoldDB" id="A0A2N5IXJ0"/>
<evidence type="ECO:0000256" key="8">
    <source>
        <dbReference type="ARBA" id="ARBA00035585"/>
    </source>
</evidence>
<reference evidence="12 13" key="1">
    <citation type="submission" date="2017-07" db="EMBL/GenBank/DDBJ databases">
        <title>Bifidobacterium novel species.</title>
        <authorList>
            <person name="Lugli G.A."/>
            <person name="Milani C."/>
            <person name="Duranti S."/>
            <person name="Mangifesta M."/>
        </authorList>
    </citation>
    <scope>NUCLEOTIDE SEQUENCE [LARGE SCALE GENOMIC DNA]</scope>
    <source>
        <strain evidence="13">Goo31D</strain>
    </source>
</reference>
<keyword evidence="10" id="KW-0813">Transport</keyword>
<dbReference type="PANTHER" id="PTHR28259">
    <property type="entry name" value="FLUORIDE EXPORT PROTEIN 1-RELATED"/>
    <property type="match status" value="1"/>
</dbReference>
<evidence type="ECO:0000256" key="3">
    <source>
        <dbReference type="ARBA" id="ARBA00022692"/>
    </source>
</evidence>
<comment type="caution">
    <text evidence="12">The sequence shown here is derived from an EMBL/GenBank/DDBJ whole genome shotgun (WGS) entry which is preliminary data.</text>
</comment>
<keyword evidence="13" id="KW-1185">Reference proteome</keyword>
<dbReference type="GO" id="GO:0062054">
    <property type="term" value="F:fluoride channel activity"/>
    <property type="evidence" value="ECO:0007669"/>
    <property type="project" value="UniProtKB-UniRule"/>
</dbReference>
<dbReference type="PANTHER" id="PTHR28259:SF1">
    <property type="entry name" value="FLUORIDE EXPORT PROTEIN 1-RELATED"/>
    <property type="match status" value="1"/>
</dbReference>
<evidence type="ECO:0000256" key="6">
    <source>
        <dbReference type="ARBA" id="ARBA00023303"/>
    </source>
</evidence>
<comment type="activity regulation">
    <text evidence="10">Na(+) is not transported, but it plays an essential structural role and its presence is essential for fluoride channel function.</text>
</comment>
<comment type="catalytic activity">
    <reaction evidence="8">
        <text>fluoride(in) = fluoride(out)</text>
        <dbReference type="Rhea" id="RHEA:76159"/>
        <dbReference type="ChEBI" id="CHEBI:17051"/>
    </reaction>
    <physiologicalReaction direction="left-to-right" evidence="8">
        <dbReference type="Rhea" id="RHEA:76160"/>
    </physiologicalReaction>
</comment>
<accession>A0A2N5IXJ0</accession>
<keyword evidence="10" id="KW-0915">Sodium</keyword>
<dbReference type="Pfam" id="PF02537">
    <property type="entry name" value="CRCB"/>
    <property type="match status" value="1"/>
</dbReference>
<evidence type="ECO:0000256" key="5">
    <source>
        <dbReference type="ARBA" id="ARBA00023136"/>
    </source>
</evidence>
<evidence type="ECO:0000256" key="11">
    <source>
        <dbReference type="SAM" id="MobiDB-lite"/>
    </source>
</evidence>
<dbReference type="Proteomes" id="UP000234935">
    <property type="component" value="Unassembled WGS sequence"/>
</dbReference>
<evidence type="ECO:0000313" key="13">
    <source>
        <dbReference type="Proteomes" id="UP000234935"/>
    </source>
</evidence>
<protein>
    <recommendedName>
        <fullName evidence="10">Fluoride-specific ion channel FluC</fullName>
    </recommendedName>
</protein>
<feature type="transmembrane region" description="Helical" evidence="10">
    <location>
        <begin position="122"/>
        <end position="142"/>
    </location>
</feature>
<keyword evidence="2 10" id="KW-1003">Cell membrane</keyword>
<keyword evidence="6 10" id="KW-0407">Ion channel</keyword>
<keyword evidence="4 10" id="KW-1133">Transmembrane helix</keyword>
<evidence type="ECO:0000313" key="12">
    <source>
        <dbReference type="EMBL" id="PLS26672.1"/>
    </source>
</evidence>
<dbReference type="OrthoDB" id="3240363at2"/>
<comment type="similarity">
    <text evidence="7 10">Belongs to the fluoride channel Fluc/FEX (TC 1.A.43) family.</text>
</comment>
<feature type="binding site" evidence="10">
    <location>
        <position position="168"/>
    </location>
    <ligand>
        <name>Na(+)</name>
        <dbReference type="ChEBI" id="CHEBI:29101"/>
        <note>structural</note>
    </ligand>
</feature>
<dbReference type="GO" id="GO:0046872">
    <property type="term" value="F:metal ion binding"/>
    <property type="evidence" value="ECO:0007669"/>
    <property type="project" value="UniProtKB-KW"/>
</dbReference>
<dbReference type="HAMAP" id="MF_00454">
    <property type="entry name" value="FluC"/>
    <property type="match status" value="1"/>
</dbReference>
<gene>
    <name evidence="10" type="primary">fluC</name>
    <name evidence="10" type="synonym">crcB</name>
    <name evidence="12" type="ORF">CGZ88_1157</name>
</gene>
<organism evidence="12 13">
    <name type="scientific">Bifidobacterium anseris</name>
    <dbReference type="NCBI Taxonomy" id="2020963"/>
    <lineage>
        <taxon>Bacteria</taxon>
        <taxon>Bacillati</taxon>
        <taxon>Actinomycetota</taxon>
        <taxon>Actinomycetes</taxon>
        <taxon>Bifidobacteriales</taxon>
        <taxon>Bifidobacteriaceae</taxon>
        <taxon>Bifidobacterium</taxon>
    </lineage>
</organism>
<feature type="region of interest" description="Disordered" evidence="11">
    <location>
        <begin position="251"/>
        <end position="277"/>
    </location>
</feature>
<comment type="subcellular location">
    <subcellularLocation>
        <location evidence="1 10">Cell membrane</location>
        <topology evidence="1 10">Multi-pass membrane protein</topology>
    </subcellularLocation>
</comment>
<dbReference type="GO" id="GO:0005886">
    <property type="term" value="C:plasma membrane"/>
    <property type="evidence" value="ECO:0007669"/>
    <property type="project" value="UniProtKB-SubCell"/>
</dbReference>